<comment type="similarity">
    <text evidence="14">Belongs to the uridine kinase family.</text>
</comment>
<evidence type="ECO:0000256" key="11">
    <source>
        <dbReference type="ARBA" id="ARBA00022741"/>
    </source>
</evidence>
<comment type="catalytic activity">
    <reaction evidence="14">
        <text>uridine + ATP = UMP + ADP + H(+)</text>
        <dbReference type="Rhea" id="RHEA:16825"/>
        <dbReference type="ChEBI" id="CHEBI:15378"/>
        <dbReference type="ChEBI" id="CHEBI:16704"/>
        <dbReference type="ChEBI" id="CHEBI:30616"/>
        <dbReference type="ChEBI" id="CHEBI:57865"/>
        <dbReference type="ChEBI" id="CHEBI:456216"/>
        <dbReference type="EC" id="2.7.1.48"/>
    </reaction>
</comment>
<dbReference type="InterPro" id="IPR027417">
    <property type="entry name" value="P-loop_NTPase"/>
</dbReference>
<dbReference type="GO" id="GO:0016757">
    <property type="term" value="F:glycosyltransferase activity"/>
    <property type="evidence" value="ECO:0007669"/>
    <property type="project" value="UniProtKB-KW"/>
</dbReference>
<accession>A0A7S3E2H2</accession>
<dbReference type="NCBIfam" id="TIGR00235">
    <property type="entry name" value="udk"/>
    <property type="match status" value="1"/>
</dbReference>
<dbReference type="Pfam" id="PF00485">
    <property type="entry name" value="PRK"/>
    <property type="match status" value="1"/>
</dbReference>
<dbReference type="GO" id="GO:0005524">
    <property type="term" value="F:ATP binding"/>
    <property type="evidence" value="ECO:0007669"/>
    <property type="project" value="UniProtKB-KW"/>
</dbReference>
<dbReference type="Pfam" id="PF14681">
    <property type="entry name" value="UPRTase"/>
    <property type="match status" value="1"/>
</dbReference>
<comment type="pathway">
    <text evidence="3 14">Pyrimidine metabolism; CTP biosynthesis via salvage pathway; CTP from cytidine: step 1/3.</text>
</comment>
<dbReference type="GO" id="GO:0005525">
    <property type="term" value="F:GTP binding"/>
    <property type="evidence" value="ECO:0007669"/>
    <property type="project" value="UniProtKB-KW"/>
</dbReference>
<evidence type="ECO:0000256" key="2">
    <source>
        <dbReference type="ARBA" id="ARBA00004690"/>
    </source>
</evidence>
<comment type="cofactor">
    <cofactor evidence="1">
        <name>Mg(2+)</name>
        <dbReference type="ChEBI" id="CHEBI:18420"/>
    </cofactor>
</comment>
<dbReference type="PANTHER" id="PTHR10285">
    <property type="entry name" value="URIDINE KINASE"/>
    <property type="match status" value="1"/>
</dbReference>
<keyword evidence="14" id="KW-0067">ATP-binding</keyword>
<evidence type="ECO:0000256" key="6">
    <source>
        <dbReference type="ARBA" id="ARBA00009516"/>
    </source>
</evidence>
<dbReference type="UniPathway" id="UPA00574">
    <property type="reaction ID" value="UER00637"/>
</dbReference>
<dbReference type="CDD" id="cd06223">
    <property type="entry name" value="PRTases_typeI"/>
    <property type="match status" value="1"/>
</dbReference>
<evidence type="ECO:0000259" key="16">
    <source>
        <dbReference type="Pfam" id="PF00485"/>
    </source>
</evidence>
<evidence type="ECO:0000256" key="4">
    <source>
        <dbReference type="ARBA" id="ARBA00005180"/>
    </source>
</evidence>
<keyword evidence="9" id="KW-0328">Glycosyltransferase</keyword>
<dbReference type="Gene3D" id="3.40.50.300">
    <property type="entry name" value="P-loop containing nucleotide triphosphate hydrolases"/>
    <property type="match status" value="1"/>
</dbReference>
<dbReference type="Gene3D" id="3.40.50.2020">
    <property type="match status" value="1"/>
</dbReference>
<feature type="region of interest" description="Disordered" evidence="15">
    <location>
        <begin position="1"/>
        <end position="122"/>
    </location>
</feature>
<evidence type="ECO:0000256" key="1">
    <source>
        <dbReference type="ARBA" id="ARBA00001946"/>
    </source>
</evidence>
<evidence type="ECO:0000256" key="12">
    <source>
        <dbReference type="ARBA" id="ARBA00022777"/>
    </source>
</evidence>
<comment type="similarity">
    <text evidence="5">In the N-terminal section; belongs to the uridine kinase family.</text>
</comment>
<evidence type="ECO:0000256" key="14">
    <source>
        <dbReference type="RuleBase" id="RU003825"/>
    </source>
</evidence>
<evidence type="ECO:0000256" key="13">
    <source>
        <dbReference type="ARBA" id="ARBA00023134"/>
    </source>
</evidence>
<feature type="compositionally biased region" description="Low complexity" evidence="15">
    <location>
        <begin position="76"/>
        <end position="85"/>
    </location>
</feature>
<dbReference type="EC" id="2.7.1.48" evidence="14"/>
<evidence type="ECO:0000256" key="9">
    <source>
        <dbReference type="ARBA" id="ARBA00022676"/>
    </source>
</evidence>
<dbReference type="InterPro" id="IPR029057">
    <property type="entry name" value="PRTase-like"/>
</dbReference>
<dbReference type="SUPFAM" id="SSF52540">
    <property type="entry name" value="P-loop containing nucleoside triphosphate hydrolases"/>
    <property type="match status" value="1"/>
</dbReference>
<evidence type="ECO:0000256" key="5">
    <source>
        <dbReference type="ARBA" id="ARBA00008173"/>
    </source>
</evidence>
<name>A0A7S3E2H2_9CHLO</name>
<comment type="catalytic activity">
    <reaction evidence="14">
        <text>cytidine + ATP = CMP + ADP + H(+)</text>
        <dbReference type="Rhea" id="RHEA:24674"/>
        <dbReference type="ChEBI" id="CHEBI:15378"/>
        <dbReference type="ChEBI" id="CHEBI:17562"/>
        <dbReference type="ChEBI" id="CHEBI:30616"/>
        <dbReference type="ChEBI" id="CHEBI:60377"/>
        <dbReference type="ChEBI" id="CHEBI:456216"/>
        <dbReference type="EC" id="2.7.1.48"/>
    </reaction>
</comment>
<dbReference type="FunFam" id="3.40.50.2020:FF:000023">
    <property type="entry name" value="Probable uracil phosphoribosyltransferase"/>
    <property type="match status" value="1"/>
</dbReference>
<proteinExistence type="inferred from homology"/>
<comment type="pathway">
    <text evidence="2 14">Pyrimidine metabolism; UMP biosynthesis via salvage pathway; UMP from uridine: step 1/1.</text>
</comment>
<comment type="similarity">
    <text evidence="6">Belongs to the UPRTase family.</text>
</comment>
<evidence type="ECO:0000256" key="8">
    <source>
        <dbReference type="ARBA" id="ARBA00022533"/>
    </source>
</evidence>
<organism evidence="18">
    <name type="scientific">Chloropicon laureae</name>
    <dbReference type="NCBI Taxonomy" id="464258"/>
    <lineage>
        <taxon>Eukaryota</taxon>
        <taxon>Viridiplantae</taxon>
        <taxon>Chlorophyta</taxon>
        <taxon>Chloropicophyceae</taxon>
        <taxon>Chloropicales</taxon>
        <taxon>Chloropicaceae</taxon>
        <taxon>Chloropicon</taxon>
    </lineage>
</organism>
<sequence>MSRKDQIVEGEREIMMSSSPPSMLNFNTKRFSTNDPSNFSSSGGGGGPLSARDLAEKFDEMATTGSDGSGSGSGSGAADSGAQSQHLNTAEKRAKPSGARGGGSNSPPPIAHHGNEPFVIGVAGGTASGKTTVCREIIQRLSNQRVVIVEQDAFYRGLTKEEEANVSEYNFDHPDAFDKKALLECIEQLKKRQPVKIPVYDFTTHQRSETETKLVNPGEVVIIEGIMVLHMEEVRKALNMKIFVDTDDDLRLARRIKRDTVSRGRDVDNVIAQYTKFVKPMFDQFISPSKRFADVIIPCGRDVNHVAIDLITQHVHVKLDQKDLRRIYPNLYLINTSFQTKALHTIIRDKNTSKQDFVFYADRLIRIVVEAGLGCLPFAEKIVTTPTGKQYVGVDFGNKICGVSVIRSGESMENALRACANRIKLGKILIERNKGIHQDCALIYERLPSDIKDRHVLLMDPIVGTGYAVTSAIELLLSKGVKEGNIIVLSLIAVPEGMHRLLRKYPSVKLVTSEIDDGISDNYTVLPGIGNFGDRYFSG</sequence>
<dbReference type="CDD" id="cd02023">
    <property type="entry name" value="UMPK"/>
    <property type="match status" value="1"/>
</dbReference>
<reference evidence="18" key="1">
    <citation type="submission" date="2021-01" db="EMBL/GenBank/DDBJ databases">
        <authorList>
            <person name="Corre E."/>
            <person name="Pelletier E."/>
            <person name="Niang G."/>
            <person name="Scheremetjew M."/>
            <person name="Finn R."/>
            <person name="Kale V."/>
            <person name="Holt S."/>
            <person name="Cochrane G."/>
            <person name="Meng A."/>
            <person name="Brown T."/>
            <person name="Cohen L."/>
        </authorList>
    </citation>
    <scope>NUCLEOTIDE SEQUENCE</scope>
    <source>
        <strain evidence="18">RCC856</strain>
    </source>
</reference>
<protein>
    <recommendedName>
        <fullName evidence="14">Uridine kinase</fullName>
        <ecNumber evidence="14">2.7.1.48</ecNumber>
    </recommendedName>
</protein>
<dbReference type="NCBIfam" id="NF004018">
    <property type="entry name" value="PRK05480.1"/>
    <property type="match status" value="1"/>
</dbReference>
<evidence type="ECO:0000313" key="18">
    <source>
        <dbReference type="EMBL" id="CAE0018413.1"/>
    </source>
</evidence>
<gene>
    <name evidence="18" type="ORF">CLAU1311_LOCUS4092</name>
</gene>
<dbReference type="GO" id="GO:0004849">
    <property type="term" value="F:uridine kinase activity"/>
    <property type="evidence" value="ECO:0007669"/>
    <property type="project" value="UniProtKB-EC"/>
</dbReference>
<feature type="domain" description="Phosphoribosyltransferase" evidence="17">
    <location>
        <begin position="337"/>
        <end position="538"/>
    </location>
</feature>
<dbReference type="FunFam" id="3.40.50.300:FF:000339">
    <property type="entry name" value="Uridine kinase"/>
    <property type="match status" value="1"/>
</dbReference>
<keyword evidence="10 14" id="KW-0808">Transferase</keyword>
<comment type="similarity">
    <text evidence="7">In the C-terminal section; belongs to the UPRTase family.</text>
</comment>
<evidence type="ECO:0000256" key="7">
    <source>
        <dbReference type="ARBA" id="ARBA00010723"/>
    </source>
</evidence>
<dbReference type="UniPathway" id="UPA00579">
    <property type="reaction ID" value="UER00640"/>
</dbReference>
<keyword evidence="13" id="KW-0342">GTP-binding</keyword>
<dbReference type="SUPFAM" id="SSF53271">
    <property type="entry name" value="PRTase-like"/>
    <property type="match status" value="1"/>
</dbReference>
<evidence type="ECO:0000256" key="10">
    <source>
        <dbReference type="ARBA" id="ARBA00022679"/>
    </source>
</evidence>
<dbReference type="EMBL" id="HBHU01006309">
    <property type="protein sequence ID" value="CAE0018413.1"/>
    <property type="molecule type" value="Transcribed_RNA"/>
</dbReference>
<dbReference type="InterPro" id="IPR006083">
    <property type="entry name" value="PRK/URK"/>
</dbReference>
<keyword evidence="8" id="KW-0021">Allosteric enzyme</keyword>
<dbReference type="GO" id="GO:0044206">
    <property type="term" value="P:UMP salvage"/>
    <property type="evidence" value="ECO:0007669"/>
    <property type="project" value="UniProtKB-UniPathway"/>
</dbReference>
<keyword evidence="11 14" id="KW-0547">Nucleotide-binding</keyword>
<dbReference type="PRINTS" id="PR00988">
    <property type="entry name" value="URIDINKINASE"/>
</dbReference>
<dbReference type="InterPro" id="IPR000764">
    <property type="entry name" value="Uridine_kinase-like"/>
</dbReference>
<evidence type="ECO:0000259" key="17">
    <source>
        <dbReference type="Pfam" id="PF14681"/>
    </source>
</evidence>
<dbReference type="GO" id="GO:0044211">
    <property type="term" value="P:CTP salvage"/>
    <property type="evidence" value="ECO:0007669"/>
    <property type="project" value="UniProtKB-UniPathway"/>
</dbReference>
<feature type="domain" description="Phosphoribulokinase/uridine kinase" evidence="16">
    <location>
        <begin position="119"/>
        <end position="303"/>
    </location>
</feature>
<evidence type="ECO:0000256" key="3">
    <source>
        <dbReference type="ARBA" id="ARBA00004784"/>
    </source>
</evidence>
<dbReference type="AlphaFoldDB" id="A0A7S3E2H2"/>
<feature type="compositionally biased region" description="Polar residues" evidence="15">
    <location>
        <begin position="16"/>
        <end position="39"/>
    </location>
</feature>
<dbReference type="InterPro" id="IPR000836">
    <property type="entry name" value="PRTase_dom"/>
</dbReference>
<feature type="compositionally biased region" description="Basic and acidic residues" evidence="15">
    <location>
        <begin position="1"/>
        <end position="14"/>
    </location>
</feature>
<evidence type="ECO:0000256" key="15">
    <source>
        <dbReference type="SAM" id="MobiDB-lite"/>
    </source>
</evidence>
<keyword evidence="12 14" id="KW-0418">Kinase</keyword>
<comment type="pathway">
    <text evidence="4">Pyrimidine metabolism; UMP biosynthesis via salvage pathway; UMP from uracil: step 1/1.</text>
</comment>